<dbReference type="Gene3D" id="3.40.50.300">
    <property type="entry name" value="P-loop containing nucleotide triphosphate hydrolases"/>
    <property type="match status" value="2"/>
</dbReference>
<dbReference type="SMART" id="SM00184">
    <property type="entry name" value="RING"/>
    <property type="match status" value="1"/>
</dbReference>
<dbReference type="InterPro" id="IPR001650">
    <property type="entry name" value="Helicase_C-like"/>
</dbReference>
<evidence type="ECO:0000256" key="6">
    <source>
        <dbReference type="SAM" id="MobiDB-lite"/>
    </source>
</evidence>
<dbReference type="GO" id="GO:0016787">
    <property type="term" value="F:hydrolase activity"/>
    <property type="evidence" value="ECO:0007669"/>
    <property type="project" value="UniProtKB-KW"/>
</dbReference>
<dbReference type="SUPFAM" id="SSF57850">
    <property type="entry name" value="RING/U-box"/>
    <property type="match status" value="1"/>
</dbReference>
<keyword evidence="5" id="KW-0862">Zinc</keyword>
<dbReference type="Pfam" id="PF00271">
    <property type="entry name" value="Helicase_C"/>
    <property type="match status" value="1"/>
</dbReference>
<keyword evidence="1" id="KW-0547">Nucleotide-binding</keyword>
<dbReference type="CDD" id="cd18793">
    <property type="entry name" value="SF2_C_SNF"/>
    <property type="match status" value="1"/>
</dbReference>
<reference evidence="8" key="1">
    <citation type="submission" date="2021-02" db="EMBL/GenBank/DDBJ databases">
        <authorList>
            <person name="Dougan E. K."/>
            <person name="Rhodes N."/>
            <person name="Thang M."/>
            <person name="Chan C."/>
        </authorList>
    </citation>
    <scope>NUCLEOTIDE SEQUENCE</scope>
</reference>
<feature type="domain" description="RING-type" evidence="7">
    <location>
        <begin position="834"/>
        <end position="875"/>
    </location>
</feature>
<dbReference type="GO" id="GO:0008094">
    <property type="term" value="F:ATP-dependent activity, acting on DNA"/>
    <property type="evidence" value="ECO:0007669"/>
    <property type="project" value="TreeGrafter"/>
</dbReference>
<keyword evidence="5" id="KW-0479">Metal-binding</keyword>
<dbReference type="PANTHER" id="PTHR45626:SF26">
    <property type="entry name" value="FAMILY HELICASE, PUTATIVE (AFU_ORTHOLOGUE AFUA_2G09120)-RELATED"/>
    <property type="match status" value="1"/>
</dbReference>
<dbReference type="SMART" id="SM00487">
    <property type="entry name" value="DEXDc"/>
    <property type="match status" value="1"/>
</dbReference>
<keyword evidence="4" id="KW-0067">ATP-binding</keyword>
<dbReference type="GO" id="GO:0005524">
    <property type="term" value="F:ATP binding"/>
    <property type="evidence" value="ECO:0007669"/>
    <property type="project" value="UniProtKB-KW"/>
</dbReference>
<dbReference type="Pfam" id="PF00176">
    <property type="entry name" value="SNF2-rel_dom"/>
    <property type="match status" value="1"/>
</dbReference>
<dbReference type="InterPro" id="IPR000330">
    <property type="entry name" value="SNF2_N"/>
</dbReference>
<dbReference type="GO" id="GO:0004386">
    <property type="term" value="F:helicase activity"/>
    <property type="evidence" value="ECO:0007669"/>
    <property type="project" value="UniProtKB-KW"/>
</dbReference>
<protein>
    <submittedName>
        <fullName evidence="8">Mus-41 protein</fullName>
    </submittedName>
</protein>
<feature type="region of interest" description="Disordered" evidence="6">
    <location>
        <begin position="1"/>
        <end position="24"/>
    </location>
</feature>
<dbReference type="Pfam" id="PF13639">
    <property type="entry name" value="zf-RING_2"/>
    <property type="match status" value="1"/>
</dbReference>
<dbReference type="OrthoDB" id="1302410at2759"/>
<dbReference type="PROSITE" id="PS50089">
    <property type="entry name" value="ZF_RING_2"/>
    <property type="match status" value="1"/>
</dbReference>
<evidence type="ECO:0000256" key="3">
    <source>
        <dbReference type="ARBA" id="ARBA00022806"/>
    </source>
</evidence>
<evidence type="ECO:0000313" key="9">
    <source>
        <dbReference type="Proteomes" id="UP000604046"/>
    </source>
</evidence>
<dbReference type="InterPro" id="IPR013083">
    <property type="entry name" value="Znf_RING/FYVE/PHD"/>
</dbReference>
<keyword evidence="2" id="KW-0378">Hydrolase</keyword>
<dbReference type="Proteomes" id="UP000604046">
    <property type="component" value="Unassembled WGS sequence"/>
</dbReference>
<keyword evidence="5" id="KW-0863">Zinc-finger</keyword>
<evidence type="ECO:0000256" key="4">
    <source>
        <dbReference type="ARBA" id="ARBA00022840"/>
    </source>
</evidence>
<feature type="region of interest" description="Disordered" evidence="6">
    <location>
        <begin position="454"/>
        <end position="485"/>
    </location>
</feature>
<gene>
    <name evidence="8" type="primary">mus-41</name>
    <name evidence="8" type="ORF">SNAT2548_LOCUS14113</name>
</gene>
<accession>A0A812MYK9</accession>
<dbReference type="GO" id="GO:0005634">
    <property type="term" value="C:nucleus"/>
    <property type="evidence" value="ECO:0007669"/>
    <property type="project" value="TreeGrafter"/>
</dbReference>
<name>A0A812MYK9_9DINO</name>
<keyword evidence="3" id="KW-0347">Helicase</keyword>
<evidence type="ECO:0000256" key="1">
    <source>
        <dbReference type="ARBA" id="ARBA00022741"/>
    </source>
</evidence>
<feature type="region of interest" description="Disordered" evidence="6">
    <location>
        <begin position="888"/>
        <end position="910"/>
    </location>
</feature>
<evidence type="ECO:0000259" key="7">
    <source>
        <dbReference type="PROSITE" id="PS50089"/>
    </source>
</evidence>
<dbReference type="InterPro" id="IPR050628">
    <property type="entry name" value="SNF2_RAD54_helicase_TF"/>
</dbReference>
<proteinExistence type="predicted"/>
<organism evidence="8 9">
    <name type="scientific">Symbiodinium natans</name>
    <dbReference type="NCBI Taxonomy" id="878477"/>
    <lineage>
        <taxon>Eukaryota</taxon>
        <taxon>Sar</taxon>
        <taxon>Alveolata</taxon>
        <taxon>Dinophyceae</taxon>
        <taxon>Suessiales</taxon>
        <taxon>Symbiodiniaceae</taxon>
        <taxon>Symbiodinium</taxon>
    </lineage>
</organism>
<evidence type="ECO:0000256" key="5">
    <source>
        <dbReference type="PROSITE-ProRule" id="PRU00175"/>
    </source>
</evidence>
<dbReference type="SMART" id="SM00490">
    <property type="entry name" value="HELICc"/>
    <property type="match status" value="1"/>
</dbReference>
<dbReference type="InterPro" id="IPR027417">
    <property type="entry name" value="P-loop_NTPase"/>
</dbReference>
<dbReference type="InterPro" id="IPR049730">
    <property type="entry name" value="SNF2/RAD54-like_C"/>
</dbReference>
<dbReference type="Gene3D" id="3.30.40.10">
    <property type="entry name" value="Zinc/RING finger domain, C3HC4 (zinc finger)"/>
    <property type="match status" value="1"/>
</dbReference>
<dbReference type="PANTHER" id="PTHR45626">
    <property type="entry name" value="TRANSCRIPTION TERMINATION FACTOR 2-RELATED"/>
    <property type="match status" value="1"/>
</dbReference>
<sequence>MDMPVTLRAQVKSSPGKANARGSKRKVDIMEALPDPLQGSHDASLLNAFLSEKACLDTESGVSGTWYSQTRSACTSNASLSGLSALKEALKAEGHEVVLPDRKQLSGLLEWQAVRIPAEVLALSPEDLKWRCQPLVKWLFQVREPSDALPEAKLSTRLLIYPDAVFGCFVGLGRRQPGVSQPESVFECRAVSAGASANRTRRRAVNSFKLELQNNRLDPAAEQPPSFRRHALRQEQLRSLYWMQQRECETELFDLTLHRVRVDPLTPEEPLPASSVHVKSSAQLGWQLEFRQRQSLILRGGILGDAPGYGKTATTIGLIDAGTRDCQLHLPAESEPYFFKSSATLVLAPSNLLNQWLDEIQKFTGGSGVDASSGCNLKVLAIGTAAQLKTLTVDKISCADVVVCSYRLLYSPVYRRRLQELSGDFSQVSNGEATRMTVDIQSLRRNTKRFRENPDELGWLQAPDPAVGSPERTNRSTGGPSRDPNGLCFPVLEQVWWRRVVFDEFHELEAIGDTAQFDSLQCICAGCRWGLTGTPPTRDLSQVATLAKLFQLPGLPCGDGCDFEVQLAQEMAQSFLDRFARQNTSEEIEPVPLKEHLVAVEQTPEERAIYMQASHDLCEASGGPLEITGESRGIEKLIKLCSHFAAYSSMASGPSADAGTECRRILSSKEQQAKRAANQMLRCCMRLDMRLREASVASSNSSNSSIWQRRFEVHSDILRRLGAKIESPAAAGTEGELPESPATLQDDRGTLAVVAGVSQPSAAAAAAAALVEVARMCLAELQKKAGEFEETAEALKDRTVAAAEAASSSQRSLQFFQRTLAAARGDASSEQRSCSICLEEDLQEEDLSITTCAHVFHTACLHDAMKIFGNCPECRQKLGKSDVTRLAAELEAPNPGRGPKSRGSSKETKEIDQKAGSKLAVIAAHLKRVHASGEKALVFCQWEDLKRCVSAALDASGVPHLELVGNVHKRAEVLRRFQDPEDGHSLVLSLEHAASGTNLTAASHVVFVHPMYATSAERAVAYEAQAIARCRRYGQQKSEAKEKEQRNTDDCVEVRLGKQAAETINRALHQQLSILEPLKGELLALRDKRPWEFPSRESPVALRPDAQAASPETFQAAESFQGARPGYVFKVDKHGLGYYLDPVQVNRSIWDDVISKLPETWRETPHREEQLRVSEKQSCGLSMSHSEFGFVVDKVEDEPGQKLQKGEAIVAIEGRLLAGLSAPQMQASFQKRRVDGARLYVVDLAKAEELSKRDPNIIEMYDPIKQHNYFFHKKTGKSAWTLEDVRAGVRDDRRHLGL</sequence>
<dbReference type="InterPro" id="IPR014001">
    <property type="entry name" value="Helicase_ATP-bd"/>
</dbReference>
<evidence type="ECO:0000256" key="2">
    <source>
        <dbReference type="ARBA" id="ARBA00022801"/>
    </source>
</evidence>
<dbReference type="GO" id="GO:0006281">
    <property type="term" value="P:DNA repair"/>
    <property type="evidence" value="ECO:0007669"/>
    <property type="project" value="TreeGrafter"/>
</dbReference>
<dbReference type="GO" id="GO:0008270">
    <property type="term" value="F:zinc ion binding"/>
    <property type="evidence" value="ECO:0007669"/>
    <property type="project" value="UniProtKB-KW"/>
</dbReference>
<dbReference type="SUPFAM" id="SSF52540">
    <property type="entry name" value="P-loop containing nucleoside triphosphate hydrolases"/>
    <property type="match status" value="2"/>
</dbReference>
<comment type="caution">
    <text evidence="8">The sequence shown here is derived from an EMBL/GenBank/DDBJ whole genome shotgun (WGS) entry which is preliminary data.</text>
</comment>
<dbReference type="InterPro" id="IPR001841">
    <property type="entry name" value="Znf_RING"/>
</dbReference>
<dbReference type="EMBL" id="CAJNDS010001591">
    <property type="protein sequence ID" value="CAE7266617.1"/>
    <property type="molecule type" value="Genomic_DNA"/>
</dbReference>
<evidence type="ECO:0000313" key="8">
    <source>
        <dbReference type="EMBL" id="CAE7266617.1"/>
    </source>
</evidence>
<keyword evidence="9" id="KW-1185">Reference proteome</keyword>